<sequence length="131" mass="15004">MDKPQAQTASGPNCSKNFLSSLELTQSMAIGPFMLYVQHTELEPSNRAILTTIRFKIMWLSCCRFFEIFKRLNPDPRPVAETSSPKLYACSPRNSPSPAHFELFSFLEPKKTLSDPIFSRMPFARETARFH</sequence>
<organism evidence="1 2">
    <name type="scientific">Eumeta variegata</name>
    <name type="common">Bagworm moth</name>
    <name type="synonym">Eumeta japonica</name>
    <dbReference type="NCBI Taxonomy" id="151549"/>
    <lineage>
        <taxon>Eukaryota</taxon>
        <taxon>Metazoa</taxon>
        <taxon>Ecdysozoa</taxon>
        <taxon>Arthropoda</taxon>
        <taxon>Hexapoda</taxon>
        <taxon>Insecta</taxon>
        <taxon>Pterygota</taxon>
        <taxon>Neoptera</taxon>
        <taxon>Endopterygota</taxon>
        <taxon>Lepidoptera</taxon>
        <taxon>Glossata</taxon>
        <taxon>Ditrysia</taxon>
        <taxon>Tineoidea</taxon>
        <taxon>Psychidae</taxon>
        <taxon>Oiketicinae</taxon>
        <taxon>Eumeta</taxon>
    </lineage>
</organism>
<dbReference type="EMBL" id="BGZK01001527">
    <property type="protein sequence ID" value="GBP81730.1"/>
    <property type="molecule type" value="Genomic_DNA"/>
</dbReference>
<comment type="caution">
    <text evidence="1">The sequence shown here is derived from an EMBL/GenBank/DDBJ whole genome shotgun (WGS) entry which is preliminary data.</text>
</comment>
<proteinExistence type="predicted"/>
<keyword evidence="2" id="KW-1185">Reference proteome</keyword>
<dbReference type="AlphaFoldDB" id="A0A4C1Z2H8"/>
<accession>A0A4C1Z2H8</accession>
<gene>
    <name evidence="1" type="ORF">EVAR_59669_1</name>
</gene>
<evidence type="ECO:0000313" key="2">
    <source>
        <dbReference type="Proteomes" id="UP000299102"/>
    </source>
</evidence>
<name>A0A4C1Z2H8_EUMVA</name>
<reference evidence="1 2" key="1">
    <citation type="journal article" date="2019" name="Commun. Biol.">
        <title>The bagworm genome reveals a unique fibroin gene that provides high tensile strength.</title>
        <authorList>
            <person name="Kono N."/>
            <person name="Nakamura H."/>
            <person name="Ohtoshi R."/>
            <person name="Tomita M."/>
            <person name="Numata K."/>
            <person name="Arakawa K."/>
        </authorList>
    </citation>
    <scope>NUCLEOTIDE SEQUENCE [LARGE SCALE GENOMIC DNA]</scope>
</reference>
<protein>
    <submittedName>
        <fullName evidence="1">Uncharacterized protein</fullName>
    </submittedName>
</protein>
<evidence type="ECO:0000313" key="1">
    <source>
        <dbReference type="EMBL" id="GBP81730.1"/>
    </source>
</evidence>
<dbReference type="Proteomes" id="UP000299102">
    <property type="component" value="Unassembled WGS sequence"/>
</dbReference>